<gene>
    <name evidence="10" type="ORF">KQY15_05715</name>
</gene>
<dbReference type="EMBL" id="JAHRID010000002">
    <property type="protein sequence ID" value="MBV2128589.1"/>
    <property type="molecule type" value="Genomic_DNA"/>
</dbReference>
<evidence type="ECO:0000256" key="7">
    <source>
        <dbReference type="RuleBase" id="RU000320"/>
    </source>
</evidence>
<dbReference type="InterPro" id="IPR050586">
    <property type="entry name" value="CPA3_Na-H_Antiporter_D"/>
</dbReference>
<comment type="similarity">
    <text evidence="2">Belongs to the CPA3 antiporters (TC 2.A.63) subunit D family.</text>
</comment>
<dbReference type="RefSeq" id="WP_217668105.1">
    <property type="nucleotide sequence ID" value="NZ_JAHRID010000002.1"/>
</dbReference>
<keyword evidence="4 7" id="KW-0812">Transmembrane</keyword>
<dbReference type="Pfam" id="PF00361">
    <property type="entry name" value="Proton_antipo_M"/>
    <property type="match status" value="1"/>
</dbReference>
<evidence type="ECO:0000256" key="4">
    <source>
        <dbReference type="ARBA" id="ARBA00022692"/>
    </source>
</evidence>
<dbReference type="PANTHER" id="PTHR42703:SF1">
    <property type="entry name" value="NA(+)_H(+) ANTIPORTER SUBUNIT D1"/>
    <property type="match status" value="1"/>
</dbReference>
<feature type="domain" description="NADH:quinone oxidoreductase/Mrp antiporter transmembrane" evidence="9">
    <location>
        <begin position="69"/>
        <end position="289"/>
    </location>
</feature>
<comment type="subcellular location">
    <subcellularLocation>
        <location evidence="1">Cell membrane</location>
        <topology evidence="1">Multi-pass membrane protein</topology>
    </subcellularLocation>
    <subcellularLocation>
        <location evidence="7">Membrane</location>
        <topology evidence="7">Multi-pass membrane protein</topology>
    </subcellularLocation>
</comment>
<feature type="transmembrane region" description="Helical" evidence="8">
    <location>
        <begin position="23"/>
        <end position="44"/>
    </location>
</feature>
<proteinExistence type="inferred from homology"/>
<accession>A0ABS6MIG1</accession>
<feature type="transmembrane region" description="Helical" evidence="8">
    <location>
        <begin position="144"/>
        <end position="166"/>
    </location>
</feature>
<feature type="transmembrane region" description="Helical" evidence="8">
    <location>
        <begin position="495"/>
        <end position="513"/>
    </location>
</feature>
<feature type="transmembrane region" description="Helical" evidence="8">
    <location>
        <begin position="210"/>
        <end position="228"/>
    </location>
</feature>
<keyword evidence="6 8" id="KW-0472">Membrane</keyword>
<feature type="transmembrane region" description="Helical" evidence="8">
    <location>
        <begin position="235"/>
        <end position="255"/>
    </location>
</feature>
<protein>
    <recommendedName>
        <fullName evidence="9">NADH:quinone oxidoreductase/Mrp antiporter transmembrane domain-containing protein</fullName>
    </recommendedName>
</protein>
<evidence type="ECO:0000259" key="9">
    <source>
        <dbReference type="Pfam" id="PF00361"/>
    </source>
</evidence>
<keyword evidence="11" id="KW-1185">Reference proteome</keyword>
<feature type="transmembrane region" description="Helical" evidence="8">
    <location>
        <begin position="104"/>
        <end position="124"/>
    </location>
</feature>
<evidence type="ECO:0000256" key="6">
    <source>
        <dbReference type="ARBA" id="ARBA00023136"/>
    </source>
</evidence>
<evidence type="ECO:0000256" key="5">
    <source>
        <dbReference type="ARBA" id="ARBA00022989"/>
    </source>
</evidence>
<feature type="transmembrane region" description="Helical" evidence="8">
    <location>
        <begin position="261"/>
        <end position="286"/>
    </location>
</feature>
<reference evidence="10 11" key="1">
    <citation type="submission" date="2021-06" db="EMBL/GenBank/DDBJ databases">
        <title>Rheinheimera indica sp. nov., isolated from deep-sea sediment.</title>
        <authorList>
            <person name="Wang Z."/>
            <person name="Zhang X.-Y."/>
        </authorList>
    </citation>
    <scope>NUCLEOTIDE SEQUENCE [LARGE SCALE GENOMIC DNA]</scope>
    <source>
        <strain evidence="10 11">SM2107</strain>
    </source>
</reference>
<feature type="transmembrane region" description="Helical" evidence="8">
    <location>
        <begin position="178"/>
        <end position="198"/>
    </location>
</feature>
<evidence type="ECO:0000256" key="3">
    <source>
        <dbReference type="ARBA" id="ARBA00022475"/>
    </source>
</evidence>
<organism evidence="10 11">
    <name type="scientific">Arsukibacterium indicum</name>
    <dbReference type="NCBI Taxonomy" id="2848612"/>
    <lineage>
        <taxon>Bacteria</taxon>
        <taxon>Pseudomonadati</taxon>
        <taxon>Pseudomonadota</taxon>
        <taxon>Gammaproteobacteria</taxon>
        <taxon>Chromatiales</taxon>
        <taxon>Chromatiaceae</taxon>
        <taxon>Arsukibacterium</taxon>
    </lineage>
</organism>
<evidence type="ECO:0000256" key="2">
    <source>
        <dbReference type="ARBA" id="ARBA00005346"/>
    </source>
</evidence>
<sequence length="514" mass="56258">MIDLSDWLWPGAGLGLATELQQLWWVFSLSLWLVAAAFSLTFMAKAAHQGRYWLFFALSFAGNMLLIAALDAISFYIGFSIMSLSAYGLVVHSGDKTARRAGRLYLQLAIIGELLLFAALILRASAAGGQYDWLSWQQVPLDHLTILLTIAGLGLKAGFWPLHIWLPQAHPAAPAPASAVLSGAMIKAGVLGLVVFLPAGDPLLQQWVPYMVSLGFFSAGFGVLASLLHRQPKVILAYSSVSQVGYVIVLVALAWTSSSAAVLPLLMAYAAHHAIAKGALFLYAGLNAKQRLPALWQILFWLPALALMALPLTGGAAIKTGMKSLVGTMPMPGWLNAGLMAMLLSAGAFLTALLFLHLAAAIRRQQRHLSDDSGGGEAALGLYWQGACLMLLALILILLPWLWHPLQQLSLQTLTLPKIWAVSWPVLLALLVTGIVRWRRWRLPEPCYDRSSAVLLWSMWLQRLYQPRRQWQAPRVTLNWRDAERALNRLASADMVRASALLVVVLLIAASVFW</sequence>
<feature type="transmembrane region" description="Helical" evidence="8">
    <location>
        <begin position="382"/>
        <end position="403"/>
    </location>
</feature>
<dbReference type="PANTHER" id="PTHR42703">
    <property type="entry name" value="NADH DEHYDROGENASE"/>
    <property type="match status" value="1"/>
</dbReference>
<keyword evidence="5 8" id="KW-1133">Transmembrane helix</keyword>
<feature type="transmembrane region" description="Helical" evidence="8">
    <location>
        <begin position="338"/>
        <end position="362"/>
    </location>
</feature>
<evidence type="ECO:0000256" key="1">
    <source>
        <dbReference type="ARBA" id="ARBA00004651"/>
    </source>
</evidence>
<name>A0ABS6MIG1_9GAMM</name>
<feature type="transmembrane region" description="Helical" evidence="8">
    <location>
        <begin position="51"/>
        <end position="69"/>
    </location>
</feature>
<feature type="transmembrane region" description="Helical" evidence="8">
    <location>
        <begin position="75"/>
        <end position="92"/>
    </location>
</feature>
<feature type="transmembrane region" description="Helical" evidence="8">
    <location>
        <begin position="298"/>
        <end position="318"/>
    </location>
</feature>
<comment type="caution">
    <text evidence="10">The sequence shown here is derived from an EMBL/GenBank/DDBJ whole genome shotgun (WGS) entry which is preliminary data.</text>
</comment>
<evidence type="ECO:0000313" key="11">
    <source>
        <dbReference type="Proteomes" id="UP000704611"/>
    </source>
</evidence>
<feature type="transmembrane region" description="Helical" evidence="8">
    <location>
        <begin position="415"/>
        <end position="436"/>
    </location>
</feature>
<evidence type="ECO:0000256" key="8">
    <source>
        <dbReference type="SAM" id="Phobius"/>
    </source>
</evidence>
<dbReference type="InterPro" id="IPR001750">
    <property type="entry name" value="ND/Mrp_TM"/>
</dbReference>
<evidence type="ECO:0000313" key="10">
    <source>
        <dbReference type="EMBL" id="MBV2128589.1"/>
    </source>
</evidence>
<keyword evidence="3" id="KW-1003">Cell membrane</keyword>
<dbReference type="Proteomes" id="UP000704611">
    <property type="component" value="Unassembled WGS sequence"/>
</dbReference>